<feature type="binding site" evidence="3">
    <location>
        <position position="108"/>
    </location>
    <ligand>
        <name>Zn(2+)</name>
        <dbReference type="ChEBI" id="CHEBI:29105"/>
        <label>2</label>
    </ligand>
</feature>
<feature type="domain" description="Peptidase M20 dimerisation" evidence="5">
    <location>
        <begin position="228"/>
        <end position="329"/>
    </location>
</feature>
<evidence type="ECO:0000259" key="5">
    <source>
        <dbReference type="Pfam" id="PF07687"/>
    </source>
</evidence>
<dbReference type="EMBL" id="QNQT01000001">
    <property type="protein sequence ID" value="RDU38225.1"/>
    <property type="molecule type" value="Genomic_DNA"/>
</dbReference>
<evidence type="ECO:0000313" key="7">
    <source>
        <dbReference type="Proteomes" id="UP000257144"/>
    </source>
</evidence>
<gene>
    <name evidence="6" type="ORF">DRW41_01250</name>
</gene>
<comment type="cofactor">
    <cofactor evidence="3">
        <name>Zn(2+)</name>
        <dbReference type="ChEBI" id="CHEBI:29105"/>
    </cofactor>
    <text evidence="3">Binds 2 Zn(2+) ions per subunit.</text>
</comment>
<comment type="caution">
    <text evidence="6">The sequence shown here is derived from an EMBL/GenBank/DDBJ whole genome shotgun (WGS) entry which is preliminary data.</text>
</comment>
<dbReference type="NCBIfam" id="TIGR01879">
    <property type="entry name" value="hydantase"/>
    <property type="match status" value="1"/>
</dbReference>
<accession>A0A3D8GUV8</accession>
<name>A0A3D8GUV8_9BACI</name>
<dbReference type="OrthoDB" id="9808195at2"/>
<feature type="binding site" evidence="4">
    <location>
        <position position="304"/>
    </location>
    <ligand>
        <name>allantoate</name>
        <dbReference type="ChEBI" id="CHEBI:17536"/>
    </ligand>
</feature>
<evidence type="ECO:0000256" key="4">
    <source>
        <dbReference type="PIRSR" id="PIRSR001235-2"/>
    </source>
</evidence>
<dbReference type="SUPFAM" id="SSF53187">
    <property type="entry name" value="Zn-dependent exopeptidases"/>
    <property type="match status" value="1"/>
</dbReference>
<dbReference type="Gene3D" id="3.40.630.10">
    <property type="entry name" value="Zn peptidases"/>
    <property type="match status" value="1"/>
</dbReference>
<evidence type="ECO:0000313" key="6">
    <source>
        <dbReference type="EMBL" id="RDU38225.1"/>
    </source>
</evidence>
<dbReference type="SUPFAM" id="SSF55031">
    <property type="entry name" value="Bacterial exopeptidase dimerisation domain"/>
    <property type="match status" value="1"/>
</dbReference>
<keyword evidence="2 6" id="KW-0378">Hydrolase</keyword>
<dbReference type="Pfam" id="PF01546">
    <property type="entry name" value="Peptidase_M20"/>
    <property type="match status" value="1"/>
</dbReference>
<evidence type="ECO:0000256" key="1">
    <source>
        <dbReference type="ARBA" id="ARBA00006153"/>
    </source>
</evidence>
<dbReference type="AlphaFoldDB" id="A0A3D8GUV8"/>
<dbReference type="GO" id="GO:0016813">
    <property type="term" value="F:hydrolase activity, acting on carbon-nitrogen (but not peptide) bonds, in linear amidines"/>
    <property type="evidence" value="ECO:0007669"/>
    <property type="project" value="InterPro"/>
</dbReference>
<keyword evidence="3" id="KW-0862">Zinc</keyword>
<dbReference type="PANTHER" id="PTHR32494">
    <property type="entry name" value="ALLANTOATE DEIMINASE-RELATED"/>
    <property type="match status" value="1"/>
</dbReference>
<dbReference type="InterPro" id="IPR002933">
    <property type="entry name" value="Peptidase_M20"/>
</dbReference>
<proteinExistence type="inferred from homology"/>
<evidence type="ECO:0000256" key="2">
    <source>
        <dbReference type="ARBA" id="ARBA00022801"/>
    </source>
</evidence>
<protein>
    <submittedName>
        <fullName evidence="6">Allantoate amidohydrolase</fullName>
    </submittedName>
</protein>
<dbReference type="NCBIfam" id="NF006771">
    <property type="entry name" value="PRK09290.1-5"/>
    <property type="match status" value="1"/>
</dbReference>
<feature type="binding site" evidence="3">
    <location>
        <position position="143"/>
    </location>
    <ligand>
        <name>Zn(2+)</name>
        <dbReference type="ChEBI" id="CHEBI:29105"/>
        <label>2</label>
    </ligand>
</feature>
<dbReference type="Pfam" id="PF07687">
    <property type="entry name" value="M20_dimer"/>
    <property type="match status" value="1"/>
</dbReference>
<evidence type="ECO:0000256" key="3">
    <source>
        <dbReference type="PIRSR" id="PIRSR001235-1"/>
    </source>
</evidence>
<comment type="similarity">
    <text evidence="1">Belongs to the peptidase M20 family.</text>
</comment>
<dbReference type="PANTHER" id="PTHR32494:SF5">
    <property type="entry name" value="ALLANTOATE AMIDOHYDROLASE"/>
    <property type="match status" value="1"/>
</dbReference>
<dbReference type="Proteomes" id="UP000257144">
    <property type="component" value="Unassembled WGS sequence"/>
</dbReference>
<dbReference type="PIRSF" id="PIRSF001235">
    <property type="entry name" value="Amidase_carbamoylase"/>
    <property type="match status" value="1"/>
</dbReference>
<dbReference type="RefSeq" id="WP_115450149.1">
    <property type="nucleotide sequence ID" value="NZ_QNQT01000001.1"/>
</dbReference>
<feature type="binding site" evidence="3">
    <location>
        <position position="97"/>
    </location>
    <ligand>
        <name>Zn(2+)</name>
        <dbReference type="ChEBI" id="CHEBI:29105"/>
        <label>1</label>
    </ligand>
</feature>
<organism evidence="6 7">
    <name type="scientific">Neobacillus piezotolerans</name>
    <dbReference type="NCBI Taxonomy" id="2259171"/>
    <lineage>
        <taxon>Bacteria</taxon>
        <taxon>Bacillati</taxon>
        <taxon>Bacillota</taxon>
        <taxon>Bacilli</taxon>
        <taxon>Bacillales</taxon>
        <taxon>Bacillaceae</taxon>
        <taxon>Neobacillus</taxon>
    </lineage>
</organism>
<dbReference type="InterPro" id="IPR036264">
    <property type="entry name" value="Bact_exopeptidase_dim_dom"/>
</dbReference>
<dbReference type="NCBIfam" id="NF006768">
    <property type="entry name" value="PRK09290.1-1"/>
    <property type="match status" value="1"/>
</dbReference>
<feature type="binding site" evidence="4">
    <location>
        <position position="231"/>
    </location>
    <ligand>
        <name>allantoate</name>
        <dbReference type="ChEBI" id="CHEBI:17536"/>
    </ligand>
</feature>
<feature type="binding site" evidence="3">
    <location>
        <position position="398"/>
    </location>
    <ligand>
        <name>Zn(2+)</name>
        <dbReference type="ChEBI" id="CHEBI:29105"/>
        <label>2</label>
    </ligand>
</feature>
<dbReference type="Gene3D" id="3.30.70.360">
    <property type="match status" value="1"/>
</dbReference>
<feature type="binding site" evidence="3">
    <location>
        <position position="206"/>
    </location>
    <ligand>
        <name>Zn(2+)</name>
        <dbReference type="ChEBI" id="CHEBI:29105"/>
        <label>1</label>
    </ligand>
</feature>
<keyword evidence="3" id="KW-0479">Metal-binding</keyword>
<reference evidence="6 7" key="1">
    <citation type="submission" date="2018-07" db="EMBL/GenBank/DDBJ databases">
        <title>Bacillus sp. YLB-04 draft genome sequence.</title>
        <authorList>
            <person name="Yu L."/>
            <person name="Tang X."/>
        </authorList>
    </citation>
    <scope>NUCLEOTIDE SEQUENCE [LARGE SCALE GENOMIC DNA]</scope>
    <source>
        <strain evidence="6 7">YLB-04</strain>
    </source>
</reference>
<dbReference type="GO" id="GO:0046872">
    <property type="term" value="F:metal ion binding"/>
    <property type="evidence" value="ECO:0007669"/>
    <property type="project" value="UniProtKB-KW"/>
</dbReference>
<sequence>MRKGRWKLGNILKATGKQLDALAEETAQKLDWLGGFGKDSEGGVSRLLYSKEWVDGQNALKEWMENEGLEARFDEVGNLFGTLQGKNTDETILTGSHVDTVKNGGRYDGAYGIVAGILALKYLKEQFGQPLRNIEVVSMAEEEGSRFPYTFWGSKNIVGSAKREDVETITDFDGVPFVEAMSNAGFGFRDESKGTRNDLKAFVEVHVEQGSVLETEKKSVGVVHSIVGQRRYTVEITGEANHAGTTPMGYRKDAVFAASQMIVEIITMAKEAGDPLVATVGKIEVQPNIVNVVPGKAIFTIDVRHTDKEAIVSFTEKMTARMNDISKEHVVETAIDMWMDADPVPMDQTVVELIEKQCKENGLNYKLMHSGAGHDSQIFAPVVPTAMLFVPSLKGISHNPAEFTEPADLAEGVKALIGALYELGYKE</sequence>
<keyword evidence="7" id="KW-1185">Reference proteome</keyword>
<dbReference type="CDD" id="cd03884">
    <property type="entry name" value="M20_bAS"/>
    <property type="match status" value="1"/>
</dbReference>
<feature type="binding site" evidence="3">
    <location>
        <position position="108"/>
    </location>
    <ligand>
        <name>Zn(2+)</name>
        <dbReference type="ChEBI" id="CHEBI:29105"/>
        <label>1</label>
    </ligand>
</feature>
<feature type="binding site" evidence="4">
    <location>
        <position position="291"/>
    </location>
    <ligand>
        <name>allantoate</name>
        <dbReference type="ChEBI" id="CHEBI:17536"/>
    </ligand>
</feature>
<dbReference type="InterPro" id="IPR011650">
    <property type="entry name" value="Peptidase_M20_dimer"/>
</dbReference>
<dbReference type="InterPro" id="IPR010158">
    <property type="entry name" value="Amidase_Cbmase"/>
</dbReference>